<keyword evidence="2" id="KW-0812">Transmembrane</keyword>
<comment type="subcellular location">
    <subcellularLocation>
        <location evidence="1">Membrane</location>
        <topology evidence="1">Multi-pass membrane protein</topology>
    </subcellularLocation>
</comment>
<reference evidence="6" key="1">
    <citation type="journal article" date="2020" name="mSystems">
        <title>Genome- and Community-Level Interaction Insights into Carbon Utilization and Element Cycling Functions of Hydrothermarchaeota in Hydrothermal Sediment.</title>
        <authorList>
            <person name="Zhou Z."/>
            <person name="Liu Y."/>
            <person name="Xu W."/>
            <person name="Pan J."/>
            <person name="Luo Z.H."/>
            <person name="Li M."/>
        </authorList>
    </citation>
    <scope>NUCLEOTIDE SEQUENCE [LARGE SCALE GENOMIC DNA]</scope>
    <source>
        <strain evidence="6">SpSt-143</strain>
    </source>
</reference>
<dbReference type="PANTHER" id="PTHR12745">
    <property type="entry name" value="SUPPRESSION OF TUMORIGENICITY 7"/>
    <property type="match status" value="1"/>
</dbReference>
<dbReference type="Gene3D" id="1.25.40.10">
    <property type="entry name" value="Tetratricopeptide repeat domain"/>
    <property type="match status" value="1"/>
</dbReference>
<dbReference type="Pfam" id="PF04184">
    <property type="entry name" value="ST7"/>
    <property type="match status" value="1"/>
</dbReference>
<dbReference type="PANTHER" id="PTHR12745:SF6">
    <property type="entry name" value="PROTEIN ST7 HOMOLOG"/>
    <property type="match status" value="1"/>
</dbReference>
<organism evidence="6">
    <name type="scientific">Rhodothermus marinus</name>
    <name type="common">Rhodothermus obamensis</name>
    <dbReference type="NCBI Taxonomy" id="29549"/>
    <lineage>
        <taxon>Bacteria</taxon>
        <taxon>Pseudomonadati</taxon>
        <taxon>Rhodothermota</taxon>
        <taxon>Rhodothermia</taxon>
        <taxon>Rhodothermales</taxon>
        <taxon>Rhodothermaceae</taxon>
        <taxon>Rhodothermus</taxon>
    </lineage>
</organism>
<name>A0A7V2AZ66_RHOMR</name>
<keyword evidence="3" id="KW-1133">Transmembrane helix</keyword>
<evidence type="ECO:0000256" key="2">
    <source>
        <dbReference type="ARBA" id="ARBA00022692"/>
    </source>
</evidence>
<sequence length="295" mass="33569">MASHKRRSAAASNANASPEQPLPDSLAPFEAFLENWLEEDVLPAPDSTPLEQAQMLVYQAWKEPASERRLQLAHQALSLSSDCADAYVLLAEEAATPEEALQWYRQGVAAGERVLPPAWFERHLGRFWHLPEARPYLRARLGLAQSLWLCGQQEEALSHFWELLRLDAGDHQGVRYLLLEALLMRKDVEALRMLLDMYPDDDSAAWTYSRVLVLYQQEGDTLETRQALRQARQANPHVPAYLLGQKKLPRQLPEQITPGQPDEAIDYVSVALPYWKTTPGVLIWLKRQLARASCR</sequence>
<evidence type="ECO:0000313" key="6">
    <source>
        <dbReference type="EMBL" id="HER95352.1"/>
    </source>
</evidence>
<dbReference type="EMBL" id="DSGB01000003">
    <property type="protein sequence ID" value="HER95352.1"/>
    <property type="molecule type" value="Genomic_DNA"/>
</dbReference>
<evidence type="ECO:0008006" key="7">
    <source>
        <dbReference type="Google" id="ProtNLM"/>
    </source>
</evidence>
<dbReference type="AlphaFoldDB" id="A0A7V2AZ66"/>
<evidence type="ECO:0000256" key="1">
    <source>
        <dbReference type="ARBA" id="ARBA00004141"/>
    </source>
</evidence>
<gene>
    <name evidence="6" type="ORF">ENO59_02370</name>
</gene>
<evidence type="ECO:0000256" key="4">
    <source>
        <dbReference type="ARBA" id="ARBA00023136"/>
    </source>
</evidence>
<dbReference type="InterPro" id="IPR007311">
    <property type="entry name" value="ST7"/>
</dbReference>
<accession>A0A7V2AZ66</accession>
<feature type="region of interest" description="Disordered" evidence="5">
    <location>
        <begin position="1"/>
        <end position="24"/>
    </location>
</feature>
<dbReference type="GO" id="GO:0016020">
    <property type="term" value="C:membrane"/>
    <property type="evidence" value="ECO:0007669"/>
    <property type="project" value="UniProtKB-SubCell"/>
</dbReference>
<dbReference type="SUPFAM" id="SSF48452">
    <property type="entry name" value="TPR-like"/>
    <property type="match status" value="1"/>
</dbReference>
<evidence type="ECO:0000256" key="3">
    <source>
        <dbReference type="ARBA" id="ARBA00022989"/>
    </source>
</evidence>
<keyword evidence="4" id="KW-0472">Membrane</keyword>
<proteinExistence type="predicted"/>
<protein>
    <recommendedName>
        <fullName evidence="7">Tetratricopeptide repeat protein</fullName>
    </recommendedName>
</protein>
<dbReference type="InterPro" id="IPR011990">
    <property type="entry name" value="TPR-like_helical_dom_sf"/>
</dbReference>
<comment type="caution">
    <text evidence="6">The sequence shown here is derived from an EMBL/GenBank/DDBJ whole genome shotgun (WGS) entry which is preliminary data.</text>
</comment>
<evidence type="ECO:0000256" key="5">
    <source>
        <dbReference type="SAM" id="MobiDB-lite"/>
    </source>
</evidence>